<protein>
    <submittedName>
        <fullName evidence="2">Uncharacterized protein</fullName>
    </submittedName>
</protein>
<sequence length="53" mass="5895">MVVIEFTATHTINGVDDSVGVSIAYGLTGASILLRELFMLVIYYPEQDSRECR</sequence>
<organism evidence="2 3">
    <name type="scientific">Halomonas elongata</name>
    <dbReference type="NCBI Taxonomy" id="2746"/>
    <lineage>
        <taxon>Bacteria</taxon>
        <taxon>Pseudomonadati</taxon>
        <taxon>Pseudomonadota</taxon>
        <taxon>Gammaproteobacteria</taxon>
        <taxon>Oceanospirillales</taxon>
        <taxon>Halomonadaceae</taxon>
        <taxon>Halomonas</taxon>
    </lineage>
</organism>
<accession>A0A1B8P1L3</accession>
<proteinExistence type="predicted"/>
<keyword evidence="1" id="KW-0472">Membrane</keyword>
<evidence type="ECO:0000313" key="2">
    <source>
        <dbReference type="EMBL" id="OBX36147.1"/>
    </source>
</evidence>
<keyword evidence="1" id="KW-0812">Transmembrane</keyword>
<reference evidence="2 3" key="1">
    <citation type="submission" date="2016-06" db="EMBL/GenBank/DDBJ databases">
        <title>Genome sequence of halotolerant plant growth promoting strain of Halomonas elongata HEK1 isolated from salterns of Rann of Kutch, Gujarat, India.</title>
        <authorList>
            <person name="Gaba S."/>
            <person name="Singh R.N."/>
            <person name="Abrol S."/>
            <person name="Kaushik R."/>
            <person name="Saxena A.K."/>
        </authorList>
    </citation>
    <scope>NUCLEOTIDE SEQUENCE [LARGE SCALE GENOMIC DNA]</scope>
    <source>
        <strain evidence="2 3">HEK1</strain>
    </source>
</reference>
<keyword evidence="1" id="KW-1133">Transmembrane helix</keyword>
<name>A0A1B8P1L3_HALEL</name>
<dbReference type="AlphaFoldDB" id="A0A1B8P1L3"/>
<evidence type="ECO:0000313" key="3">
    <source>
        <dbReference type="Proteomes" id="UP000092504"/>
    </source>
</evidence>
<dbReference type="Proteomes" id="UP000092504">
    <property type="component" value="Unassembled WGS sequence"/>
</dbReference>
<gene>
    <name evidence="2" type="ORF">A8U91_00484</name>
</gene>
<evidence type="ECO:0000256" key="1">
    <source>
        <dbReference type="SAM" id="Phobius"/>
    </source>
</evidence>
<dbReference type="EMBL" id="MAJD01000001">
    <property type="protein sequence ID" value="OBX36147.1"/>
    <property type="molecule type" value="Genomic_DNA"/>
</dbReference>
<feature type="transmembrane region" description="Helical" evidence="1">
    <location>
        <begin position="23"/>
        <end position="44"/>
    </location>
</feature>
<comment type="caution">
    <text evidence="2">The sequence shown here is derived from an EMBL/GenBank/DDBJ whole genome shotgun (WGS) entry which is preliminary data.</text>
</comment>